<dbReference type="Gene3D" id="3.40.50.1820">
    <property type="entry name" value="alpha/beta hydrolase"/>
    <property type="match status" value="1"/>
</dbReference>
<dbReference type="Pfam" id="PF00975">
    <property type="entry name" value="Thioesterase"/>
    <property type="match status" value="1"/>
</dbReference>
<dbReference type="Pfam" id="PF00550">
    <property type="entry name" value="PP-binding"/>
    <property type="match status" value="1"/>
</dbReference>
<dbReference type="OrthoDB" id="10253869at2759"/>
<dbReference type="SUPFAM" id="SSF47336">
    <property type="entry name" value="ACP-like"/>
    <property type="match status" value="1"/>
</dbReference>
<dbReference type="Gene3D" id="3.30.300.30">
    <property type="match status" value="1"/>
</dbReference>
<dbReference type="InterPro" id="IPR036736">
    <property type="entry name" value="ACP-like_sf"/>
</dbReference>
<dbReference type="PANTHER" id="PTHR24096:SF267">
    <property type="entry name" value="MALONATE--COA LIGASE ACSF3, MITOCHONDRIAL"/>
    <property type="match status" value="1"/>
</dbReference>
<dbReference type="InterPro" id="IPR001031">
    <property type="entry name" value="Thioesterase"/>
</dbReference>
<name>A0A1B8G7J3_9PEZI</name>
<dbReference type="InterPro" id="IPR042099">
    <property type="entry name" value="ANL_N_sf"/>
</dbReference>
<sequence length="940" mass="104344">MSAGNLLDLLVRAAQNGPERGIMVYDTAENEHNPSFMTYEALLSLAKQMSMNLRQLADVEGKVVLMYFSDHLDNIKWFWAIIAAGAVPCICPPLSNDSVIRLDSVTHLRKLLNEPLIITSKALAAEFKGLHCPLVLSTSDIEYTEFVFQYKEATIKNPDLAVLMLTSGSTGSSKAVCLKYGQILASVRAKSVQHDTSRRDIFLNWVGIDHVANLTDNHLHAVSLAAQQFHVNGPALLAHPLRFLECISNNKITITFAPNFFLALLVRNFEAANQLTNGHRTEKSTPDFDLSSLRAVLSGGESNVVDTCDKLTRLLSQYGAPINLIRPGFGMTETCAGCIHNVVDCPQYDIEHGVEFCALGEANQATNMRITLQDGTNASVNEIGSLEVSGPSIFSGYYNDVKATKEAFTPDGWFKTGDLGLLDSNRRLRLTGREKDSVIINGVNYSSESIECAIEKAAIPGITPSYTVVTAYRPVNSPTESLCIAYLAAYSSDDKQTRLSTAAAISRAVIRYCGARPFKIVALPKSLLQKSSLGKLSRSKIQRAFEDGTSLEYETKDSTTMETSRSDIVKAFSGTATQKIILEVFYKLLTLDSGHLGVDIHIDSDMFELGLSSIDMLKLKVYLQKSFNIQDIPITIFFSNPLLGQLSQAIDNLKKGDKITVLQPHGESDYDPITVLQRRGTKTPLFLIHPGMGDVLVFMNLARLFDDRPLYALRARGFDGEKYFSSLGEIITLYHNAIKRVQPKGPYALGGYAIGANIVFEVAKVMERNGDNVKFLTVIDHGPRLKGWARTNDWYDSVVAISFFLGFVNKKFVRAVSNLREKSHEEALDCIFSLAHPARPDEVGTTRERLDNWAKLVDNLVALFRDYDPEGSVENMDVIVQDPLQASEWSTPPVRLFQWREFGKNTRIHEVTGSHETMIEPPHVHGLKRLLERLMEERGL</sequence>
<dbReference type="PANTHER" id="PTHR24096">
    <property type="entry name" value="LONG-CHAIN-FATTY-ACID--COA LIGASE"/>
    <property type="match status" value="1"/>
</dbReference>
<dbReference type="Gene3D" id="1.10.1200.10">
    <property type="entry name" value="ACP-like"/>
    <property type="match status" value="1"/>
</dbReference>
<dbReference type="PROSITE" id="PS50075">
    <property type="entry name" value="CARRIER"/>
    <property type="match status" value="1"/>
</dbReference>
<dbReference type="SUPFAM" id="SSF53474">
    <property type="entry name" value="alpha/beta-Hydrolases"/>
    <property type="match status" value="1"/>
</dbReference>
<dbReference type="PROSITE" id="PS00455">
    <property type="entry name" value="AMP_BINDING"/>
    <property type="match status" value="1"/>
</dbReference>
<dbReference type="AlphaFoldDB" id="A0A1B8G7J3"/>
<organism evidence="2 3">
    <name type="scientific">Pseudogymnoascus verrucosus</name>
    <dbReference type="NCBI Taxonomy" id="342668"/>
    <lineage>
        <taxon>Eukaryota</taxon>
        <taxon>Fungi</taxon>
        <taxon>Dikarya</taxon>
        <taxon>Ascomycota</taxon>
        <taxon>Pezizomycotina</taxon>
        <taxon>Leotiomycetes</taxon>
        <taxon>Thelebolales</taxon>
        <taxon>Thelebolaceae</taxon>
        <taxon>Pseudogymnoascus</taxon>
    </lineage>
</organism>
<feature type="domain" description="Carrier" evidence="1">
    <location>
        <begin position="579"/>
        <end position="654"/>
    </location>
</feature>
<evidence type="ECO:0000313" key="3">
    <source>
        <dbReference type="Proteomes" id="UP000091956"/>
    </source>
</evidence>
<accession>A0A1B8G7J3</accession>
<dbReference type="InterPro" id="IPR000873">
    <property type="entry name" value="AMP-dep_synth/lig_dom"/>
</dbReference>
<dbReference type="GeneID" id="28842728"/>
<dbReference type="GO" id="GO:0031957">
    <property type="term" value="F:very long-chain fatty acid-CoA ligase activity"/>
    <property type="evidence" value="ECO:0007669"/>
    <property type="project" value="TreeGrafter"/>
</dbReference>
<dbReference type="InterPro" id="IPR029058">
    <property type="entry name" value="AB_hydrolase_fold"/>
</dbReference>
<dbReference type="InterPro" id="IPR045851">
    <property type="entry name" value="AMP-bd_C_sf"/>
</dbReference>
<dbReference type="RefSeq" id="XP_018125527.1">
    <property type="nucleotide sequence ID" value="XM_018278756.1"/>
</dbReference>
<dbReference type="InterPro" id="IPR009081">
    <property type="entry name" value="PP-bd_ACP"/>
</dbReference>
<dbReference type="STRING" id="342668.A0A1B8G7J3"/>
<dbReference type="Proteomes" id="UP000091956">
    <property type="component" value="Unassembled WGS sequence"/>
</dbReference>
<dbReference type="Pfam" id="PF00501">
    <property type="entry name" value="AMP-binding"/>
    <property type="match status" value="1"/>
</dbReference>
<keyword evidence="3" id="KW-1185">Reference proteome</keyword>
<reference evidence="2 3" key="1">
    <citation type="submission" date="2016-03" db="EMBL/GenBank/DDBJ databases">
        <title>Comparative genomics of Pseudogymnoascus destructans, the fungus causing white-nose syndrome of bats.</title>
        <authorList>
            <person name="Palmer J.M."/>
            <person name="Drees K.P."/>
            <person name="Foster J.T."/>
            <person name="Lindner D.L."/>
        </authorList>
    </citation>
    <scope>NUCLEOTIDE SEQUENCE [LARGE SCALE GENOMIC DNA]</scope>
    <source>
        <strain evidence="2 3">UAMH 10579</strain>
    </source>
</reference>
<reference evidence="3" key="2">
    <citation type="journal article" date="2018" name="Nat. Commun.">
        <title>Extreme sensitivity to ultraviolet light in the fungal pathogen causing white-nose syndrome of bats.</title>
        <authorList>
            <person name="Palmer J.M."/>
            <person name="Drees K.P."/>
            <person name="Foster J.T."/>
            <person name="Lindner D.L."/>
        </authorList>
    </citation>
    <scope>NUCLEOTIDE SEQUENCE [LARGE SCALE GENOMIC DNA]</scope>
    <source>
        <strain evidence="3">UAMH 10579</strain>
    </source>
</reference>
<gene>
    <name evidence="2" type="ORF">VE01_09342</name>
</gene>
<evidence type="ECO:0000259" key="1">
    <source>
        <dbReference type="PROSITE" id="PS50075"/>
    </source>
</evidence>
<evidence type="ECO:0000313" key="2">
    <source>
        <dbReference type="EMBL" id="OBT91794.1"/>
    </source>
</evidence>
<dbReference type="EMBL" id="KV460280">
    <property type="protein sequence ID" value="OBT91794.1"/>
    <property type="molecule type" value="Genomic_DNA"/>
</dbReference>
<dbReference type="GO" id="GO:0006633">
    <property type="term" value="P:fatty acid biosynthetic process"/>
    <property type="evidence" value="ECO:0007669"/>
    <property type="project" value="TreeGrafter"/>
</dbReference>
<protein>
    <submittedName>
        <fullName evidence="2">Putative NRPS-like protein biosynthetic cluster</fullName>
    </submittedName>
</protein>
<dbReference type="Gene3D" id="3.40.50.12780">
    <property type="entry name" value="N-terminal domain of ligase-like"/>
    <property type="match status" value="1"/>
</dbReference>
<dbReference type="InterPro" id="IPR020845">
    <property type="entry name" value="AMP-binding_CS"/>
</dbReference>
<dbReference type="SUPFAM" id="SSF56801">
    <property type="entry name" value="Acetyl-CoA synthetase-like"/>
    <property type="match status" value="1"/>
</dbReference>
<proteinExistence type="predicted"/>